<name>A0A1I2I5Q8_9BACT</name>
<dbReference type="GO" id="GO:0003677">
    <property type="term" value="F:DNA binding"/>
    <property type="evidence" value="ECO:0007669"/>
    <property type="project" value="UniProtKB-KW"/>
</dbReference>
<dbReference type="PANTHER" id="PTHR33154">
    <property type="entry name" value="TRANSCRIPTIONAL REGULATOR, ARSR FAMILY"/>
    <property type="match status" value="1"/>
</dbReference>
<dbReference type="GO" id="GO:0003700">
    <property type="term" value="F:DNA-binding transcription factor activity"/>
    <property type="evidence" value="ECO:0007669"/>
    <property type="project" value="InterPro"/>
</dbReference>
<sequence>MIRLTDKQVQRISSALAEPRRFKILQDLAADRAQQMPCAAIVECHGVSQATISHHLKELETAGLIEIVRDGKFAHVVFQRDVWRAYLARLAEL</sequence>
<dbReference type="SUPFAM" id="SSF46785">
    <property type="entry name" value="Winged helix' DNA-binding domain"/>
    <property type="match status" value="1"/>
</dbReference>
<keyword evidence="6" id="KW-1185">Reference proteome</keyword>
<evidence type="ECO:0000313" key="5">
    <source>
        <dbReference type="EMBL" id="SFF37622.1"/>
    </source>
</evidence>
<dbReference type="EMBL" id="FOMX01000056">
    <property type="protein sequence ID" value="SFF37622.1"/>
    <property type="molecule type" value="Genomic_DNA"/>
</dbReference>
<dbReference type="PROSITE" id="PS50987">
    <property type="entry name" value="HTH_ARSR_2"/>
    <property type="match status" value="1"/>
</dbReference>
<gene>
    <name evidence="5" type="ORF">SAMN02745121_08466</name>
</gene>
<dbReference type="InterPro" id="IPR001845">
    <property type="entry name" value="HTH_ArsR_DNA-bd_dom"/>
</dbReference>
<dbReference type="RefSeq" id="WP_096331399.1">
    <property type="nucleotide sequence ID" value="NZ_FOMX01000056.1"/>
</dbReference>
<feature type="domain" description="HTH arsR-type" evidence="4">
    <location>
        <begin position="1"/>
        <end position="93"/>
    </location>
</feature>
<dbReference type="InterPro" id="IPR036390">
    <property type="entry name" value="WH_DNA-bd_sf"/>
</dbReference>
<proteinExistence type="predicted"/>
<dbReference type="Pfam" id="PF12840">
    <property type="entry name" value="HTH_20"/>
    <property type="match status" value="1"/>
</dbReference>
<reference evidence="6" key="1">
    <citation type="submission" date="2016-10" db="EMBL/GenBank/DDBJ databases">
        <authorList>
            <person name="Varghese N."/>
            <person name="Submissions S."/>
        </authorList>
    </citation>
    <scope>NUCLEOTIDE SEQUENCE [LARGE SCALE GENOMIC DNA]</scope>
    <source>
        <strain evidence="6">ATCC 25963</strain>
    </source>
</reference>
<dbReference type="InterPro" id="IPR051081">
    <property type="entry name" value="HTH_MetalResp_TranReg"/>
</dbReference>
<evidence type="ECO:0000256" key="2">
    <source>
        <dbReference type="ARBA" id="ARBA00023125"/>
    </source>
</evidence>
<evidence type="ECO:0000256" key="3">
    <source>
        <dbReference type="ARBA" id="ARBA00023163"/>
    </source>
</evidence>
<dbReference type="AlphaFoldDB" id="A0A1I2I5Q8"/>
<dbReference type="InterPro" id="IPR036388">
    <property type="entry name" value="WH-like_DNA-bd_sf"/>
</dbReference>
<dbReference type="PANTHER" id="PTHR33154:SF33">
    <property type="entry name" value="TRANSCRIPTIONAL REPRESSOR SDPR"/>
    <property type="match status" value="1"/>
</dbReference>
<dbReference type="NCBIfam" id="NF033788">
    <property type="entry name" value="HTH_metalloreg"/>
    <property type="match status" value="1"/>
</dbReference>
<dbReference type="STRING" id="54.SAMN02745121_08466"/>
<dbReference type="Gene3D" id="1.10.10.10">
    <property type="entry name" value="Winged helix-like DNA-binding domain superfamily/Winged helix DNA-binding domain"/>
    <property type="match status" value="1"/>
</dbReference>
<accession>A0A1I2I5Q8</accession>
<dbReference type="SMART" id="SM00418">
    <property type="entry name" value="HTH_ARSR"/>
    <property type="match status" value="1"/>
</dbReference>
<evidence type="ECO:0000259" key="4">
    <source>
        <dbReference type="PROSITE" id="PS50987"/>
    </source>
</evidence>
<keyword evidence="1" id="KW-0805">Transcription regulation</keyword>
<dbReference type="Proteomes" id="UP000199400">
    <property type="component" value="Unassembled WGS sequence"/>
</dbReference>
<protein>
    <submittedName>
        <fullName evidence="5">ArsR family transcriptional regulator</fullName>
    </submittedName>
</protein>
<dbReference type="OrthoDB" id="9800049at2"/>
<evidence type="ECO:0000256" key="1">
    <source>
        <dbReference type="ARBA" id="ARBA00023015"/>
    </source>
</evidence>
<keyword evidence="3" id="KW-0804">Transcription</keyword>
<keyword evidence="2" id="KW-0238">DNA-binding</keyword>
<organism evidence="5 6">
    <name type="scientific">Nannocystis exedens</name>
    <dbReference type="NCBI Taxonomy" id="54"/>
    <lineage>
        <taxon>Bacteria</taxon>
        <taxon>Pseudomonadati</taxon>
        <taxon>Myxococcota</taxon>
        <taxon>Polyangia</taxon>
        <taxon>Nannocystales</taxon>
        <taxon>Nannocystaceae</taxon>
        <taxon>Nannocystis</taxon>
    </lineage>
</organism>
<dbReference type="PRINTS" id="PR00778">
    <property type="entry name" value="HTHARSR"/>
</dbReference>
<dbReference type="CDD" id="cd00090">
    <property type="entry name" value="HTH_ARSR"/>
    <property type="match status" value="1"/>
</dbReference>
<dbReference type="InterPro" id="IPR011991">
    <property type="entry name" value="ArsR-like_HTH"/>
</dbReference>
<evidence type="ECO:0000313" key="6">
    <source>
        <dbReference type="Proteomes" id="UP000199400"/>
    </source>
</evidence>